<proteinExistence type="predicted"/>
<dbReference type="EMBL" id="CM003378">
    <property type="protein sequence ID" value="KOM50381.1"/>
    <property type="molecule type" value="Genomic_DNA"/>
</dbReference>
<dbReference type="AlphaFoldDB" id="A0A0L9V5R0"/>
<name>A0A0L9V5R0_PHAAN</name>
<evidence type="ECO:0000313" key="3">
    <source>
        <dbReference type="Proteomes" id="UP000053144"/>
    </source>
</evidence>
<dbReference type="Proteomes" id="UP000053144">
    <property type="component" value="Chromosome 8"/>
</dbReference>
<feature type="compositionally biased region" description="Basic and acidic residues" evidence="1">
    <location>
        <begin position="138"/>
        <end position="149"/>
    </location>
</feature>
<reference evidence="3" key="1">
    <citation type="journal article" date="2015" name="Proc. Natl. Acad. Sci. U.S.A.">
        <title>Genome sequencing of adzuki bean (Vigna angularis) provides insight into high starch and low fat accumulation and domestication.</title>
        <authorList>
            <person name="Yang K."/>
            <person name="Tian Z."/>
            <person name="Chen C."/>
            <person name="Luo L."/>
            <person name="Zhao B."/>
            <person name="Wang Z."/>
            <person name="Yu L."/>
            <person name="Li Y."/>
            <person name="Sun Y."/>
            <person name="Li W."/>
            <person name="Chen Y."/>
            <person name="Li Y."/>
            <person name="Zhang Y."/>
            <person name="Ai D."/>
            <person name="Zhao J."/>
            <person name="Shang C."/>
            <person name="Ma Y."/>
            <person name="Wu B."/>
            <person name="Wang M."/>
            <person name="Gao L."/>
            <person name="Sun D."/>
            <person name="Zhang P."/>
            <person name="Guo F."/>
            <person name="Wang W."/>
            <person name="Li Y."/>
            <person name="Wang J."/>
            <person name="Varshney R.K."/>
            <person name="Wang J."/>
            <person name="Ling H.Q."/>
            <person name="Wan P."/>
        </authorList>
    </citation>
    <scope>NUCLEOTIDE SEQUENCE</scope>
    <source>
        <strain evidence="3">cv. Jingnong 6</strain>
    </source>
</reference>
<protein>
    <submittedName>
        <fullName evidence="2">Uncharacterized protein</fullName>
    </submittedName>
</protein>
<evidence type="ECO:0000313" key="2">
    <source>
        <dbReference type="EMBL" id="KOM50381.1"/>
    </source>
</evidence>
<evidence type="ECO:0000256" key="1">
    <source>
        <dbReference type="SAM" id="MobiDB-lite"/>
    </source>
</evidence>
<feature type="region of interest" description="Disordered" evidence="1">
    <location>
        <begin position="113"/>
        <end position="149"/>
    </location>
</feature>
<sequence>MTTAAEVPFLLHEAVTVLPPPSPMKPVFIDSNDMTNSSCQTTSYGRGRRSPLPWSLQCSFRYWKWQLRLSSTVVSTVMTMTTPRPTLVTTYTSAMKGYYFGCFGFMTAVPEPRRRRTTEGDDERPKTVTNSRCRRRTAKGDNEQRSSRE</sequence>
<feature type="compositionally biased region" description="Basic and acidic residues" evidence="1">
    <location>
        <begin position="117"/>
        <end position="126"/>
    </location>
</feature>
<organism evidence="2 3">
    <name type="scientific">Phaseolus angularis</name>
    <name type="common">Azuki bean</name>
    <name type="synonym">Vigna angularis</name>
    <dbReference type="NCBI Taxonomy" id="3914"/>
    <lineage>
        <taxon>Eukaryota</taxon>
        <taxon>Viridiplantae</taxon>
        <taxon>Streptophyta</taxon>
        <taxon>Embryophyta</taxon>
        <taxon>Tracheophyta</taxon>
        <taxon>Spermatophyta</taxon>
        <taxon>Magnoliopsida</taxon>
        <taxon>eudicotyledons</taxon>
        <taxon>Gunneridae</taxon>
        <taxon>Pentapetalae</taxon>
        <taxon>rosids</taxon>
        <taxon>fabids</taxon>
        <taxon>Fabales</taxon>
        <taxon>Fabaceae</taxon>
        <taxon>Papilionoideae</taxon>
        <taxon>50 kb inversion clade</taxon>
        <taxon>NPAAA clade</taxon>
        <taxon>indigoferoid/millettioid clade</taxon>
        <taxon>Phaseoleae</taxon>
        <taxon>Vigna</taxon>
    </lineage>
</organism>
<gene>
    <name evidence="2" type="ORF">LR48_Vigan08g120800</name>
</gene>
<dbReference type="Gramene" id="KOM50381">
    <property type="protein sequence ID" value="KOM50381"/>
    <property type="gene ID" value="LR48_Vigan08g120800"/>
</dbReference>
<accession>A0A0L9V5R0</accession>